<dbReference type="Gene3D" id="3.60.130.30">
    <property type="match status" value="1"/>
</dbReference>
<organism evidence="1">
    <name type="scientific">uncultured Caudovirales phage</name>
    <dbReference type="NCBI Taxonomy" id="2100421"/>
    <lineage>
        <taxon>Viruses</taxon>
        <taxon>Duplodnaviria</taxon>
        <taxon>Heunggongvirae</taxon>
        <taxon>Uroviricota</taxon>
        <taxon>Caudoviricetes</taxon>
        <taxon>Peduoviridae</taxon>
        <taxon>Maltschvirus</taxon>
        <taxon>Maltschvirus maltsch</taxon>
    </lineage>
</organism>
<proteinExistence type="predicted"/>
<evidence type="ECO:0008006" key="2">
    <source>
        <dbReference type="Google" id="ProtNLM"/>
    </source>
</evidence>
<dbReference type="EMBL" id="LR798342">
    <property type="protein sequence ID" value="CAB5225479.1"/>
    <property type="molecule type" value="Genomic_DNA"/>
</dbReference>
<reference evidence="1" key="1">
    <citation type="submission" date="2020-05" db="EMBL/GenBank/DDBJ databases">
        <authorList>
            <person name="Chiriac C."/>
            <person name="Salcher M."/>
            <person name="Ghai R."/>
            <person name="Kavagutti S V."/>
        </authorList>
    </citation>
    <scope>NUCLEOTIDE SEQUENCE</scope>
</reference>
<sequence length="257" mass="28849">MKTLDLIMQPHNVKVGDTTPDLMPNIVEDTLFVSDGEVVGFYLKSVPDKLKQYVEIANAELLSDRVPKSEMRRSSGLRNAEAEVKQYSTIIGSCAPKPHMKRAYPMISSVHNVKSAQTFIKAMLLAVREAEEVMREIAPTVFEKQEKIITEKVPPKWRFGRLFTSSISNFNIAANYHRDAANLEGCANVIIAKRSHAKGGNTTIPDYSATVDSADNSMLVYPAWRNVHGVTPIVPLREDGYRNTLVFYPLKAFNAYW</sequence>
<name>A0A6J7X3S1_9CAUD</name>
<gene>
    <name evidence="1" type="ORF">UFOVP746_22</name>
</gene>
<protein>
    <recommendedName>
        <fullName evidence="2">2OGFeDO, oxygenase domain containing protein</fullName>
    </recommendedName>
</protein>
<evidence type="ECO:0000313" key="1">
    <source>
        <dbReference type="EMBL" id="CAB5225479.1"/>
    </source>
</evidence>
<accession>A0A6J7X3S1</accession>